<organism evidence="2 3">
    <name type="scientific">Pedobacter cryoconitis</name>
    <dbReference type="NCBI Taxonomy" id="188932"/>
    <lineage>
        <taxon>Bacteria</taxon>
        <taxon>Pseudomonadati</taxon>
        <taxon>Bacteroidota</taxon>
        <taxon>Sphingobacteriia</taxon>
        <taxon>Sphingobacteriales</taxon>
        <taxon>Sphingobacteriaceae</taxon>
        <taxon>Pedobacter</taxon>
    </lineage>
</organism>
<sequence length="564" mass="61584">MPSQQCLNNIKAEQPPFNKACTDALCQKMNASLTAHCQTAGLPLDTPIMSFDPALNSPCYCCCSCYTLNTPIEATKGEFILIQNINAGDSILTAGVDLKWTPGIVKARSGDIHKSMIPGLYLVRYQMTGESELRDLLVTADHLFLMHSTRQLKKVQHLIPGNKLTAADGSYAEVQFVAHGEYDTAIQSINMKGDFNGKDLTGHLINANGIVSTDYAVQAYYETHNLTDSIRFNFSNEAKVFDVGSPEYSEQFPSKLRDEFLSDPTLWPKGFSPKREPLINIPANAKGFVNADQALDIYNNATFNAYSNGVPRESINRLFKMFSGYDNNITYLLDWNNEEVNAFTWTMGNQKYLLLTGGLARIQELYVSGWALIIADMVMHLQVNKCVAEVDYASLDVLRAILPNSMYGETAPSGITQIKDILFSKISKKNAGGNPGDICDDPSIECRIQSFWNGLSFFPAPTCGTPPDQYFYLVKGYSSIDLKTVNVVFDKPVDPASATSLVNYNIEPGVVISAAVVSVSEPGTVILTVSGIAAASKYILSVTNVTSADGQSLGEGAYVIIATP</sequence>
<dbReference type="EMBL" id="JACHCC010000002">
    <property type="protein sequence ID" value="MBB6498859.1"/>
    <property type="molecule type" value="Genomic_DNA"/>
</dbReference>
<dbReference type="Proteomes" id="UP000521017">
    <property type="component" value="Unassembled WGS sequence"/>
</dbReference>
<accession>A0A7X0MH79</accession>
<dbReference type="Gene3D" id="2.170.16.10">
    <property type="entry name" value="Hedgehog/Intein (Hint) domain"/>
    <property type="match status" value="1"/>
</dbReference>
<gene>
    <name evidence="2" type="ORF">HDF25_000996</name>
</gene>
<reference evidence="2 3" key="1">
    <citation type="submission" date="2020-08" db="EMBL/GenBank/DDBJ databases">
        <title>Genomic Encyclopedia of Type Strains, Phase IV (KMG-V): Genome sequencing to study the core and pangenomes of soil and plant-associated prokaryotes.</title>
        <authorList>
            <person name="Whitman W."/>
        </authorList>
    </citation>
    <scope>NUCLEOTIDE SEQUENCE [LARGE SCALE GENOMIC DNA]</scope>
    <source>
        <strain evidence="2 3">M2T3</strain>
    </source>
</reference>
<dbReference type="SUPFAM" id="SSF51294">
    <property type="entry name" value="Hedgehog/intein (Hint) domain"/>
    <property type="match status" value="1"/>
</dbReference>
<evidence type="ECO:0000256" key="1">
    <source>
        <dbReference type="ARBA" id="ARBA00022729"/>
    </source>
</evidence>
<dbReference type="Gene3D" id="2.60.40.1220">
    <property type="match status" value="1"/>
</dbReference>
<dbReference type="InterPro" id="IPR014755">
    <property type="entry name" value="Cu-Rt/internalin_Ig-like"/>
</dbReference>
<protein>
    <recommendedName>
        <fullName evidence="4">Hint domain-containing protein</fullName>
    </recommendedName>
</protein>
<keyword evidence="1" id="KW-0732">Signal</keyword>
<dbReference type="AlphaFoldDB" id="A0A7X0MH79"/>
<dbReference type="InterPro" id="IPR036844">
    <property type="entry name" value="Hint_dom_sf"/>
</dbReference>
<name>A0A7X0MH79_9SPHI</name>
<proteinExistence type="predicted"/>
<dbReference type="RefSeq" id="WP_184623350.1">
    <property type="nucleotide sequence ID" value="NZ_JACHCC010000002.1"/>
</dbReference>
<evidence type="ECO:0000313" key="2">
    <source>
        <dbReference type="EMBL" id="MBB6498859.1"/>
    </source>
</evidence>
<evidence type="ECO:0008006" key="4">
    <source>
        <dbReference type="Google" id="ProtNLM"/>
    </source>
</evidence>
<comment type="caution">
    <text evidence="2">The sequence shown here is derived from an EMBL/GenBank/DDBJ whole genome shotgun (WGS) entry which is preliminary data.</text>
</comment>
<evidence type="ECO:0000313" key="3">
    <source>
        <dbReference type="Proteomes" id="UP000521017"/>
    </source>
</evidence>